<gene>
    <name evidence="1" type="ORF">GCM10023143_22230</name>
</gene>
<dbReference type="PANTHER" id="PTHR34071">
    <property type="entry name" value="5-NITROIMIDAZOLE ANTIBIOTICS RESISTANCE PROTEIN, NIMA-FAMILY-RELATED PROTEIN-RELATED"/>
    <property type="match status" value="1"/>
</dbReference>
<sequence length="155" mass="18021">MLGILNKDEITHLLEKNAVGRIGCSDGLIMQIIPVTYLYDGKYIIIHSKEGLKIRVMREHPNVCFEVDEVENLSNWKSVIVWGKYEEITDKRERYYALDRLIRKINKEKISETAAPEGFLSGKNNIQLADDPKSVVYRIRVDKISGRFERRDQPL</sequence>
<dbReference type="RefSeq" id="WP_344979251.1">
    <property type="nucleotide sequence ID" value="NZ_BAABFN010000005.1"/>
</dbReference>
<comment type="caution">
    <text evidence="1">The sequence shown here is derived from an EMBL/GenBank/DDBJ whole genome shotgun (WGS) entry which is preliminary data.</text>
</comment>
<evidence type="ECO:0000313" key="1">
    <source>
        <dbReference type="EMBL" id="GAA4312506.1"/>
    </source>
</evidence>
<evidence type="ECO:0000313" key="2">
    <source>
        <dbReference type="Proteomes" id="UP001501207"/>
    </source>
</evidence>
<dbReference type="Proteomes" id="UP001501207">
    <property type="component" value="Unassembled WGS sequence"/>
</dbReference>
<name>A0ABP8FWJ2_9BACT</name>
<dbReference type="InterPro" id="IPR024747">
    <property type="entry name" value="Pyridox_Oxase-rel"/>
</dbReference>
<organism evidence="1 2">
    <name type="scientific">Compostibacter hankyongensis</name>
    <dbReference type="NCBI Taxonomy" id="1007089"/>
    <lineage>
        <taxon>Bacteria</taxon>
        <taxon>Pseudomonadati</taxon>
        <taxon>Bacteroidota</taxon>
        <taxon>Chitinophagia</taxon>
        <taxon>Chitinophagales</taxon>
        <taxon>Chitinophagaceae</taxon>
        <taxon>Compostibacter</taxon>
    </lineage>
</organism>
<protein>
    <submittedName>
        <fullName evidence="1">Pyridoxamine 5'-phosphate oxidase family protein</fullName>
    </submittedName>
</protein>
<dbReference type="SUPFAM" id="SSF50475">
    <property type="entry name" value="FMN-binding split barrel"/>
    <property type="match status" value="1"/>
</dbReference>
<dbReference type="PANTHER" id="PTHR34071:SF2">
    <property type="entry name" value="FLAVIN-NUCLEOTIDE-BINDING PROTEIN"/>
    <property type="match status" value="1"/>
</dbReference>
<dbReference type="Pfam" id="PF12900">
    <property type="entry name" value="Pyridox_ox_2"/>
    <property type="match status" value="1"/>
</dbReference>
<dbReference type="EMBL" id="BAABFN010000005">
    <property type="protein sequence ID" value="GAA4312506.1"/>
    <property type="molecule type" value="Genomic_DNA"/>
</dbReference>
<proteinExistence type="predicted"/>
<dbReference type="InterPro" id="IPR012349">
    <property type="entry name" value="Split_barrel_FMN-bd"/>
</dbReference>
<accession>A0ABP8FWJ2</accession>
<reference evidence="2" key="1">
    <citation type="journal article" date="2019" name="Int. J. Syst. Evol. Microbiol.">
        <title>The Global Catalogue of Microorganisms (GCM) 10K type strain sequencing project: providing services to taxonomists for standard genome sequencing and annotation.</title>
        <authorList>
            <consortium name="The Broad Institute Genomics Platform"/>
            <consortium name="The Broad Institute Genome Sequencing Center for Infectious Disease"/>
            <person name="Wu L."/>
            <person name="Ma J."/>
        </authorList>
    </citation>
    <scope>NUCLEOTIDE SEQUENCE [LARGE SCALE GENOMIC DNA]</scope>
    <source>
        <strain evidence="2">JCM 17664</strain>
    </source>
</reference>
<dbReference type="Gene3D" id="2.30.110.10">
    <property type="entry name" value="Electron Transport, Fmn-binding Protein, Chain A"/>
    <property type="match status" value="1"/>
</dbReference>
<keyword evidence="2" id="KW-1185">Reference proteome</keyword>